<organism evidence="2 3">
    <name type="scientific">Actinacidiphila acidipaludis</name>
    <dbReference type="NCBI Taxonomy" id="2873382"/>
    <lineage>
        <taxon>Bacteria</taxon>
        <taxon>Bacillati</taxon>
        <taxon>Actinomycetota</taxon>
        <taxon>Actinomycetes</taxon>
        <taxon>Kitasatosporales</taxon>
        <taxon>Streptomycetaceae</taxon>
        <taxon>Actinacidiphila</taxon>
    </lineage>
</organism>
<proteinExistence type="predicted"/>
<feature type="chain" id="PRO_5046035371" description="MmpS family membrane protein" evidence="1">
    <location>
        <begin position="23"/>
        <end position="124"/>
    </location>
</feature>
<dbReference type="Proteomes" id="UP000778578">
    <property type="component" value="Unassembled WGS sequence"/>
</dbReference>
<dbReference type="InterPro" id="IPR038468">
    <property type="entry name" value="MmpS_C"/>
</dbReference>
<protein>
    <recommendedName>
        <fullName evidence="4">MmpS family membrane protein</fullName>
    </recommendedName>
</protein>
<feature type="signal peptide" evidence="1">
    <location>
        <begin position="1"/>
        <end position="22"/>
    </location>
</feature>
<evidence type="ECO:0000256" key="1">
    <source>
        <dbReference type="SAM" id="SignalP"/>
    </source>
</evidence>
<comment type="caution">
    <text evidence="2">The sequence shown here is derived from an EMBL/GenBank/DDBJ whole genome shotgun (WGS) entry which is preliminary data.</text>
</comment>
<keyword evidence="1" id="KW-0732">Signal</keyword>
<keyword evidence="3" id="KW-1185">Reference proteome</keyword>
<accession>A0ABS7QG21</accession>
<dbReference type="Gene3D" id="2.60.40.2880">
    <property type="entry name" value="MmpS1-5, C-terminal soluble domain"/>
    <property type="match status" value="1"/>
</dbReference>
<dbReference type="EMBL" id="JAINZZ010000035">
    <property type="protein sequence ID" value="MBY8880724.1"/>
    <property type="molecule type" value="Genomic_DNA"/>
</dbReference>
<reference evidence="2 3" key="1">
    <citation type="submission" date="2021-08" db="EMBL/GenBank/DDBJ databases">
        <title>WGS of actinomycetes from Thailand.</title>
        <authorList>
            <person name="Thawai C."/>
        </authorList>
    </citation>
    <scope>NUCLEOTIDE SEQUENCE [LARGE SCALE GENOMIC DNA]</scope>
    <source>
        <strain evidence="2 3">PLK6-54</strain>
    </source>
</reference>
<name>A0ABS7QG21_9ACTN</name>
<evidence type="ECO:0008006" key="4">
    <source>
        <dbReference type="Google" id="ProtNLM"/>
    </source>
</evidence>
<evidence type="ECO:0000313" key="3">
    <source>
        <dbReference type="Proteomes" id="UP000778578"/>
    </source>
</evidence>
<gene>
    <name evidence="2" type="ORF">K7862_24250</name>
</gene>
<dbReference type="RefSeq" id="WP_222966030.1">
    <property type="nucleotide sequence ID" value="NZ_JAINZZ010000035.1"/>
</dbReference>
<sequence length="124" mass="12644">MAVAVAAAAAGIVLLVLPHSSAHTDRHSDAQRPGVPVSYSVSGHGTARITYARQDGTSRTFTAHLPWQQSATLAAGSTPRVTIVLGPDGGRATCALTLNGTPVQHATAYGTYGRATCATQSPAH</sequence>
<evidence type="ECO:0000313" key="2">
    <source>
        <dbReference type="EMBL" id="MBY8880724.1"/>
    </source>
</evidence>